<keyword evidence="1" id="KW-1133">Transmembrane helix</keyword>
<keyword evidence="1" id="KW-0472">Membrane</keyword>
<feature type="transmembrane region" description="Helical" evidence="1">
    <location>
        <begin position="63"/>
        <end position="88"/>
    </location>
</feature>
<evidence type="ECO:0000256" key="1">
    <source>
        <dbReference type="SAM" id="Phobius"/>
    </source>
</evidence>
<dbReference type="Proteomes" id="UP001144352">
    <property type="component" value="Unassembled WGS sequence"/>
</dbReference>
<keyword evidence="3" id="KW-1185">Reference proteome</keyword>
<sequence>MKTRIFNLWYSFRSSYWFVPAVMAGLAIVLAIGTTTLDEALPPDVAIRLGWLYSGGPEGARTLLSTVAGSMITTAGVVFSITIVVLSLTSSQFGPRLLGNFMRDTGTQVVLGTFVATFIYCLLILRVVRGTDQESFVPHLSVTFTYLLALMSTIVLIYFVHHVASSIQADSIITAVYRDLEATIDRLFPEQQEHGLKELGPKEVAEALPARFEEEGWPVAADGSGYLQAIDLEGLSSFAREHDLILRVHYHAGEFVAEGASLVTAWPREHWNESLVKKVNDTFIRGRQRTNEQDMEYAVKQLVEVALRALSPGINDPFTAMTCIDWLGVAVGRSAQRKFPSPLRYDEKGSLRLAVVPVTFEEIVNAAFGQIRHAASFHLPVFLRLLEAIAAVAPHIRTDEHRAVLNHHAVLVARTGREAVQVKDDREKIDACYERTRHALGKS</sequence>
<evidence type="ECO:0000313" key="2">
    <source>
        <dbReference type="EMBL" id="GLI36511.1"/>
    </source>
</evidence>
<dbReference type="Pfam" id="PF10011">
    <property type="entry name" value="DUF2254"/>
    <property type="match status" value="1"/>
</dbReference>
<dbReference type="AlphaFoldDB" id="A0A9W6LBF6"/>
<feature type="transmembrane region" description="Helical" evidence="1">
    <location>
        <begin position="12"/>
        <end position="33"/>
    </location>
</feature>
<name>A0A9W6LBF6_9BACT</name>
<proteinExistence type="predicted"/>
<keyword evidence="1" id="KW-0812">Transmembrane</keyword>
<dbReference type="EMBL" id="BSDS01000001">
    <property type="protein sequence ID" value="GLI36511.1"/>
    <property type="molecule type" value="Genomic_DNA"/>
</dbReference>
<evidence type="ECO:0008006" key="4">
    <source>
        <dbReference type="Google" id="ProtNLM"/>
    </source>
</evidence>
<reference evidence="2" key="1">
    <citation type="submission" date="2022-12" db="EMBL/GenBank/DDBJ databases">
        <title>Reference genome sequencing for broad-spectrum identification of bacterial and archaeal isolates by mass spectrometry.</title>
        <authorList>
            <person name="Sekiguchi Y."/>
            <person name="Tourlousse D.M."/>
        </authorList>
    </citation>
    <scope>NUCLEOTIDE SEQUENCE</scope>
    <source>
        <strain evidence="2">H2</strain>
    </source>
</reference>
<evidence type="ECO:0000313" key="3">
    <source>
        <dbReference type="Proteomes" id="UP001144352"/>
    </source>
</evidence>
<dbReference type="InterPro" id="IPR018723">
    <property type="entry name" value="DUF2254_membrane"/>
</dbReference>
<feature type="transmembrane region" description="Helical" evidence="1">
    <location>
        <begin position="140"/>
        <end position="160"/>
    </location>
</feature>
<feature type="transmembrane region" description="Helical" evidence="1">
    <location>
        <begin position="109"/>
        <end position="128"/>
    </location>
</feature>
<protein>
    <recommendedName>
        <fullName evidence="4">DUF2254 domain-containing protein</fullName>
    </recommendedName>
</protein>
<dbReference type="RefSeq" id="WP_214187567.1">
    <property type="nucleotide sequence ID" value="NZ_BSDS01000001.1"/>
</dbReference>
<gene>
    <name evidence="2" type="ORF">GHYDROH2_00120</name>
</gene>
<accession>A0A9W6LBF6</accession>
<organism evidence="2 3">
    <name type="scientific">Geobacter hydrogenophilus</name>
    <dbReference type="NCBI Taxonomy" id="40983"/>
    <lineage>
        <taxon>Bacteria</taxon>
        <taxon>Pseudomonadati</taxon>
        <taxon>Thermodesulfobacteriota</taxon>
        <taxon>Desulfuromonadia</taxon>
        <taxon>Geobacterales</taxon>
        <taxon>Geobacteraceae</taxon>
        <taxon>Geobacter</taxon>
    </lineage>
</organism>
<comment type="caution">
    <text evidence="2">The sequence shown here is derived from an EMBL/GenBank/DDBJ whole genome shotgun (WGS) entry which is preliminary data.</text>
</comment>